<evidence type="ECO:0000256" key="7">
    <source>
        <dbReference type="RuleBase" id="RU369079"/>
    </source>
</evidence>
<feature type="transmembrane region" description="Helical" evidence="7">
    <location>
        <begin position="6"/>
        <end position="33"/>
    </location>
</feature>
<dbReference type="Pfam" id="PF06808">
    <property type="entry name" value="DctM"/>
    <property type="match status" value="1"/>
</dbReference>
<keyword evidence="5 7" id="KW-1133">Transmembrane helix</keyword>
<keyword evidence="3 7" id="KW-0997">Cell inner membrane</keyword>
<evidence type="ECO:0000313" key="10">
    <source>
        <dbReference type="Proteomes" id="UP000292039"/>
    </source>
</evidence>
<dbReference type="EMBL" id="SGWZ01000004">
    <property type="protein sequence ID" value="RZS67429.1"/>
    <property type="molecule type" value="Genomic_DNA"/>
</dbReference>
<dbReference type="GO" id="GO:0022857">
    <property type="term" value="F:transmembrane transporter activity"/>
    <property type="evidence" value="ECO:0007669"/>
    <property type="project" value="UniProtKB-UniRule"/>
</dbReference>
<dbReference type="AlphaFoldDB" id="A0A4Q7MLE9"/>
<evidence type="ECO:0000259" key="8">
    <source>
        <dbReference type="Pfam" id="PF06808"/>
    </source>
</evidence>
<accession>A0A4Q7MLE9</accession>
<comment type="caution">
    <text evidence="9">The sequence shown here is derived from an EMBL/GenBank/DDBJ whole genome shotgun (WGS) entry which is preliminary data.</text>
</comment>
<evidence type="ECO:0000256" key="3">
    <source>
        <dbReference type="ARBA" id="ARBA00022519"/>
    </source>
</evidence>
<dbReference type="InterPro" id="IPR010656">
    <property type="entry name" value="DctM"/>
</dbReference>
<reference evidence="9 10" key="1">
    <citation type="submission" date="2019-02" db="EMBL/GenBank/DDBJ databases">
        <title>Genomic Encyclopedia of Type Strains, Phase IV (KMG-IV): sequencing the most valuable type-strain genomes for metagenomic binning, comparative biology and taxonomic classification.</title>
        <authorList>
            <person name="Goeker M."/>
        </authorList>
    </citation>
    <scope>NUCLEOTIDE SEQUENCE [LARGE SCALE GENOMIC DNA]</scope>
    <source>
        <strain evidence="9 10">DSM 16618</strain>
    </source>
</reference>
<feature type="transmembrane region" description="Helical" evidence="7">
    <location>
        <begin position="143"/>
        <end position="165"/>
    </location>
</feature>
<dbReference type="NCBIfam" id="TIGR00786">
    <property type="entry name" value="dctM"/>
    <property type="match status" value="1"/>
</dbReference>
<feature type="transmembrane region" description="Helical" evidence="7">
    <location>
        <begin position="362"/>
        <end position="385"/>
    </location>
</feature>
<proteinExistence type="inferred from homology"/>
<comment type="similarity">
    <text evidence="7">Belongs to the TRAP transporter large permease family.</text>
</comment>
<evidence type="ECO:0000256" key="1">
    <source>
        <dbReference type="ARBA" id="ARBA00004429"/>
    </source>
</evidence>
<feature type="transmembrane region" description="Helical" evidence="7">
    <location>
        <begin position="96"/>
        <end position="122"/>
    </location>
</feature>
<sequence length="430" mass="45514">MLISLIGLLALLICLFIGLPIAWGMMLVGVLGFSYFAGLEAALSMAAQLSFDTVMSYSFTVLPLFILMGNLVNASGLSNDLYRAAYAFIGHFRGGLAMATILACGAFSALCGSSMATAAAMGRVAMPAMRRYQYDDRLATGSIAAGGTLGILIPPSVMMVVYGILTDTDIGKLFAAGFLPGILAILMYLLTIVIITAINPALGKPGECTSWRERLSAAKGVITITVLFVGIMGGIYGGVFTPTEAAGVGAFGTFLMTLYRRGWKPRLYLTVLIEAAQTTAVMFALVIGALAFNNFLNVAGLPAGLQDWVQGMDVPPLVVILAICLIYLVLGCFLETMSMVLLTVPIFFPVVAGLGYDLIWFGIIVVVAAEISLITPPLGLNLFMIKNIMPEIGLGTLIRGAIPFVLADITRLLILILVPWIILALPNSMG</sequence>
<feature type="domain" description="TRAP C4-dicarboxylate transport system permease DctM subunit" evidence="8">
    <location>
        <begin position="9"/>
        <end position="421"/>
    </location>
</feature>
<keyword evidence="7" id="KW-0813">Transport</keyword>
<evidence type="ECO:0000256" key="4">
    <source>
        <dbReference type="ARBA" id="ARBA00022692"/>
    </source>
</evidence>
<feature type="transmembrane region" description="Helical" evidence="7">
    <location>
        <begin position="397"/>
        <end position="422"/>
    </location>
</feature>
<dbReference type="PANTHER" id="PTHR33362:SF5">
    <property type="entry name" value="C4-DICARBOXYLATE TRAP TRANSPORTER LARGE PERMEASE PROTEIN DCTM"/>
    <property type="match status" value="1"/>
</dbReference>
<evidence type="ECO:0000313" key="9">
    <source>
        <dbReference type="EMBL" id="RZS67429.1"/>
    </source>
</evidence>
<protein>
    <recommendedName>
        <fullName evidence="7">TRAP transporter large permease protein</fullName>
    </recommendedName>
</protein>
<comment type="function">
    <text evidence="7">Part of the tripartite ATP-independent periplasmic (TRAP) transport system.</text>
</comment>
<feature type="transmembrane region" description="Helical" evidence="7">
    <location>
        <begin position="245"/>
        <end position="263"/>
    </location>
</feature>
<keyword evidence="6 7" id="KW-0472">Membrane</keyword>
<feature type="transmembrane region" description="Helical" evidence="7">
    <location>
        <begin position="275"/>
        <end position="296"/>
    </location>
</feature>
<feature type="transmembrane region" description="Helical" evidence="7">
    <location>
        <begin position="316"/>
        <end position="334"/>
    </location>
</feature>
<feature type="transmembrane region" description="Helical" evidence="7">
    <location>
        <begin position="339"/>
        <end position="356"/>
    </location>
</feature>
<keyword evidence="4 7" id="KW-0812">Transmembrane</keyword>
<feature type="transmembrane region" description="Helical" evidence="7">
    <location>
        <begin position="177"/>
        <end position="199"/>
    </location>
</feature>
<keyword evidence="2" id="KW-1003">Cell membrane</keyword>
<dbReference type="InterPro" id="IPR004681">
    <property type="entry name" value="TRAP_DctM"/>
</dbReference>
<name>A0A4Q7MLE9_9BURK</name>
<comment type="subcellular location">
    <subcellularLocation>
        <location evidence="1 7">Cell inner membrane</location>
        <topology evidence="1 7">Multi-pass membrane protein</topology>
    </subcellularLocation>
</comment>
<evidence type="ECO:0000256" key="6">
    <source>
        <dbReference type="ARBA" id="ARBA00023136"/>
    </source>
</evidence>
<evidence type="ECO:0000256" key="5">
    <source>
        <dbReference type="ARBA" id="ARBA00022989"/>
    </source>
</evidence>
<dbReference type="PIRSF" id="PIRSF006066">
    <property type="entry name" value="HI0050"/>
    <property type="match status" value="1"/>
</dbReference>
<dbReference type="Proteomes" id="UP000292039">
    <property type="component" value="Unassembled WGS sequence"/>
</dbReference>
<organism evidence="9 10">
    <name type="scientific">Kerstersia gyiorum</name>
    <dbReference type="NCBI Taxonomy" id="206506"/>
    <lineage>
        <taxon>Bacteria</taxon>
        <taxon>Pseudomonadati</taxon>
        <taxon>Pseudomonadota</taxon>
        <taxon>Betaproteobacteria</taxon>
        <taxon>Burkholderiales</taxon>
        <taxon>Alcaligenaceae</taxon>
        <taxon>Kerstersia</taxon>
    </lineage>
</organism>
<dbReference type="PANTHER" id="PTHR33362">
    <property type="entry name" value="SIALIC ACID TRAP TRANSPORTER PERMEASE PROTEIN SIAT-RELATED"/>
    <property type="match status" value="1"/>
</dbReference>
<dbReference type="RefSeq" id="WP_130487452.1">
    <property type="nucleotide sequence ID" value="NZ_CBCSEB010000015.1"/>
</dbReference>
<dbReference type="GO" id="GO:0005886">
    <property type="term" value="C:plasma membrane"/>
    <property type="evidence" value="ECO:0007669"/>
    <property type="project" value="UniProtKB-SubCell"/>
</dbReference>
<feature type="transmembrane region" description="Helical" evidence="7">
    <location>
        <begin position="54"/>
        <end position="76"/>
    </location>
</feature>
<evidence type="ECO:0000256" key="2">
    <source>
        <dbReference type="ARBA" id="ARBA00022475"/>
    </source>
</evidence>
<feature type="transmembrane region" description="Helical" evidence="7">
    <location>
        <begin position="220"/>
        <end position="239"/>
    </location>
</feature>
<gene>
    <name evidence="9" type="ORF">EV679_2649</name>
</gene>
<comment type="subunit">
    <text evidence="7">The complex comprises the extracytoplasmic solute receptor protein and the two transmembrane proteins.</text>
</comment>